<dbReference type="GO" id="GO:0016788">
    <property type="term" value="F:hydrolase activity, acting on ester bonds"/>
    <property type="evidence" value="ECO:0007669"/>
    <property type="project" value="InterPro"/>
</dbReference>
<proteinExistence type="predicted"/>
<feature type="domain" description="Succinylglutamate desuccinylase/Aspartoacylase catalytic" evidence="5">
    <location>
        <begin position="32"/>
        <end position="267"/>
    </location>
</feature>
<dbReference type="CDD" id="cd06250">
    <property type="entry name" value="M14_PaAOTO_like"/>
    <property type="match status" value="1"/>
</dbReference>
<dbReference type="OrthoDB" id="527673at2"/>
<evidence type="ECO:0000313" key="7">
    <source>
        <dbReference type="Proteomes" id="UP000031838"/>
    </source>
</evidence>
<reference evidence="6 7" key="2">
    <citation type="journal article" date="2016" name="Appl. Microbiol. Biotechnol.">
        <title>Mutations improving production and secretion of extracellular lipase by Burkholderia glumae PG1.</title>
        <authorList>
            <person name="Knapp A."/>
            <person name="Voget S."/>
            <person name="Gao R."/>
            <person name="Zaburannyi N."/>
            <person name="Krysciak D."/>
            <person name="Breuer M."/>
            <person name="Hauer B."/>
            <person name="Streit W.R."/>
            <person name="Muller R."/>
            <person name="Daniel R."/>
            <person name="Jaeger K.E."/>
        </authorList>
    </citation>
    <scope>NUCLEOTIDE SEQUENCE [LARGE SCALE GENOMIC DNA]</scope>
    <source>
        <strain evidence="6 7">PG1</strain>
    </source>
</reference>
<dbReference type="InterPro" id="IPR053138">
    <property type="entry name" value="N-alpha-Ac-DABA_deacetylase"/>
</dbReference>
<protein>
    <submittedName>
        <fullName evidence="6">Succinylglutamate desuccinylase/aspartoacylase</fullName>
    </submittedName>
</protein>
<name>A0A0B6RRI1_BURPL</name>
<dbReference type="AlphaFoldDB" id="A0A0B6RRI1"/>
<dbReference type="Pfam" id="PF24827">
    <property type="entry name" value="AstE_AspA_cat"/>
    <property type="match status" value="1"/>
</dbReference>
<dbReference type="SUPFAM" id="SSF53187">
    <property type="entry name" value="Zn-dependent exopeptidases"/>
    <property type="match status" value="1"/>
</dbReference>
<sequence length="373" mass="40923">MSVREIHSLLPVADGTAHQLCAERFGAPVARRKVYVQAGLHADEVPAMLVAVCLKERLQALEAADRLRCEVVLLTAANPVGLAQFVLGTPVGRFDLASGRNFNRGFPVLGERIAEAVEARLTDDIDHNRTVIREAWMALLDAMTPRQTFDDLQRRLMQLSVDADIVLDLHCSREAAMHVYTGAAIWDEVEPLARYLGAQASLLAVDSGGQSFDEAHSLTWWQLQQRFGERFPIPRGAISVTVEHRGQRDVSDALAGRDADAIVAYLSLAGMIDAPVEPPPPLPFPATPLAGSEQFYAPVSGILLHRVPEGTRVEAGTEMFEIVDPVEGTRTRLHSRTAGMFYMRRDVRYVRAGDPLGRVTGERSVRTGYLLGA</sequence>
<dbReference type="GO" id="GO:0046872">
    <property type="term" value="F:metal ion binding"/>
    <property type="evidence" value="ECO:0007669"/>
    <property type="project" value="UniProtKB-KW"/>
</dbReference>
<evidence type="ECO:0000256" key="2">
    <source>
        <dbReference type="ARBA" id="ARBA00022723"/>
    </source>
</evidence>
<accession>A0A0B6RRI1</accession>
<organism evidence="6 7">
    <name type="scientific">Burkholderia plantarii</name>
    <dbReference type="NCBI Taxonomy" id="41899"/>
    <lineage>
        <taxon>Bacteria</taxon>
        <taxon>Pseudomonadati</taxon>
        <taxon>Pseudomonadota</taxon>
        <taxon>Betaproteobacteria</taxon>
        <taxon>Burkholderiales</taxon>
        <taxon>Burkholderiaceae</taxon>
        <taxon>Burkholderia</taxon>
    </lineage>
</organism>
<gene>
    <name evidence="6" type="ORF">BGL_1c14720</name>
</gene>
<dbReference type="Proteomes" id="UP000031838">
    <property type="component" value="Chromosome 1"/>
</dbReference>
<keyword evidence="3" id="KW-0378">Hydrolase</keyword>
<comment type="cofactor">
    <cofactor evidence="1">
        <name>Zn(2+)</name>
        <dbReference type="ChEBI" id="CHEBI:29105"/>
    </cofactor>
</comment>
<evidence type="ECO:0000313" key="6">
    <source>
        <dbReference type="EMBL" id="AJK45988.1"/>
    </source>
</evidence>
<dbReference type="InterPro" id="IPR055438">
    <property type="entry name" value="AstE_AspA_cat"/>
</dbReference>
<dbReference type="KEGG" id="bgp:BGL_1c14720"/>
<keyword evidence="4" id="KW-0862">Zinc</keyword>
<dbReference type="PANTHER" id="PTHR37326">
    <property type="entry name" value="BLL3975 PROTEIN"/>
    <property type="match status" value="1"/>
</dbReference>
<evidence type="ECO:0000259" key="5">
    <source>
        <dbReference type="Pfam" id="PF24827"/>
    </source>
</evidence>
<dbReference type="EMBL" id="CP002580">
    <property type="protein sequence ID" value="AJK45988.1"/>
    <property type="molecule type" value="Genomic_DNA"/>
</dbReference>
<dbReference type="Gene3D" id="3.40.630.10">
    <property type="entry name" value="Zn peptidases"/>
    <property type="match status" value="1"/>
</dbReference>
<dbReference type="RefSeq" id="WP_042624609.1">
    <property type="nucleotide sequence ID" value="NZ_CP002580.1"/>
</dbReference>
<dbReference type="PANTHER" id="PTHR37326:SF1">
    <property type="entry name" value="BLL3975 PROTEIN"/>
    <property type="match status" value="1"/>
</dbReference>
<evidence type="ECO:0000256" key="4">
    <source>
        <dbReference type="ARBA" id="ARBA00022833"/>
    </source>
</evidence>
<reference evidence="7" key="1">
    <citation type="submission" date="2011-03" db="EMBL/GenBank/DDBJ databases">
        <authorList>
            <person name="Voget S."/>
            <person name="Streit W.R."/>
            <person name="Jaeger K.E."/>
            <person name="Daniel R."/>
        </authorList>
    </citation>
    <scope>NUCLEOTIDE SEQUENCE [LARGE SCALE GENOMIC DNA]</scope>
    <source>
        <strain evidence="7">PG1</strain>
    </source>
</reference>
<keyword evidence="2" id="KW-0479">Metal-binding</keyword>
<evidence type="ECO:0000256" key="1">
    <source>
        <dbReference type="ARBA" id="ARBA00001947"/>
    </source>
</evidence>
<keyword evidence="7" id="KW-1185">Reference proteome</keyword>
<dbReference type="HOGENOM" id="CLU_062226_0_0_4"/>
<evidence type="ECO:0000256" key="3">
    <source>
        <dbReference type="ARBA" id="ARBA00022801"/>
    </source>
</evidence>